<accession>A0ABV7EZB8</accession>
<evidence type="ECO:0000313" key="10">
    <source>
        <dbReference type="Proteomes" id="UP001595530"/>
    </source>
</evidence>
<feature type="binding site" evidence="7">
    <location>
        <position position="175"/>
    </location>
    <ligand>
        <name>Zn(2+)</name>
        <dbReference type="ChEBI" id="CHEBI:29105"/>
        <label>2</label>
    </ligand>
</feature>
<evidence type="ECO:0000313" key="9">
    <source>
        <dbReference type="EMBL" id="MFC3108034.1"/>
    </source>
</evidence>
<comment type="catalytic activity">
    <reaction evidence="1 7">
        <text>an S-(2-hydroxyacyl)glutathione + H2O = a 2-hydroxy carboxylate + glutathione + H(+)</text>
        <dbReference type="Rhea" id="RHEA:21864"/>
        <dbReference type="ChEBI" id="CHEBI:15377"/>
        <dbReference type="ChEBI" id="CHEBI:15378"/>
        <dbReference type="ChEBI" id="CHEBI:57925"/>
        <dbReference type="ChEBI" id="CHEBI:58896"/>
        <dbReference type="ChEBI" id="CHEBI:71261"/>
        <dbReference type="EC" id="3.1.2.6"/>
    </reaction>
</comment>
<reference evidence="10" key="1">
    <citation type="journal article" date="2019" name="Int. J. Syst. Evol. Microbiol.">
        <title>The Global Catalogue of Microorganisms (GCM) 10K type strain sequencing project: providing services to taxonomists for standard genome sequencing and annotation.</title>
        <authorList>
            <consortium name="The Broad Institute Genomics Platform"/>
            <consortium name="The Broad Institute Genome Sequencing Center for Infectious Disease"/>
            <person name="Wu L."/>
            <person name="Ma J."/>
        </authorList>
    </citation>
    <scope>NUCLEOTIDE SEQUENCE [LARGE SCALE GENOMIC DNA]</scope>
    <source>
        <strain evidence="10">KCTC 42986</strain>
    </source>
</reference>
<proteinExistence type="inferred from homology"/>
<feature type="binding site" evidence="7">
    <location>
        <position position="65"/>
    </location>
    <ligand>
        <name>Zn(2+)</name>
        <dbReference type="ChEBI" id="CHEBI:29105"/>
        <label>2</label>
    </ligand>
</feature>
<evidence type="ECO:0000256" key="2">
    <source>
        <dbReference type="ARBA" id="ARBA00004963"/>
    </source>
</evidence>
<feature type="binding site" evidence="7">
    <location>
        <position position="118"/>
    </location>
    <ligand>
        <name>Zn(2+)</name>
        <dbReference type="ChEBI" id="CHEBI:29105"/>
        <label>1</label>
    </ligand>
</feature>
<keyword evidence="5 7" id="KW-0378">Hydrolase</keyword>
<feature type="binding site" evidence="7">
    <location>
        <position position="60"/>
    </location>
    <ligand>
        <name>Zn(2+)</name>
        <dbReference type="ChEBI" id="CHEBI:29105"/>
        <label>1</label>
    </ligand>
</feature>
<evidence type="ECO:0000256" key="3">
    <source>
        <dbReference type="ARBA" id="ARBA00006759"/>
    </source>
</evidence>
<dbReference type="SUPFAM" id="SSF56281">
    <property type="entry name" value="Metallo-hydrolase/oxidoreductase"/>
    <property type="match status" value="1"/>
</dbReference>
<comment type="subunit">
    <text evidence="7">Monomer.</text>
</comment>
<feature type="binding site" evidence="7">
    <location>
        <position position="64"/>
    </location>
    <ligand>
        <name>Zn(2+)</name>
        <dbReference type="ChEBI" id="CHEBI:29105"/>
        <label>2</label>
    </ligand>
</feature>
<organism evidence="9 10">
    <name type="scientific">Undibacterium arcticum</name>
    <dbReference type="NCBI Taxonomy" id="1762892"/>
    <lineage>
        <taxon>Bacteria</taxon>
        <taxon>Pseudomonadati</taxon>
        <taxon>Pseudomonadota</taxon>
        <taxon>Betaproteobacteria</taxon>
        <taxon>Burkholderiales</taxon>
        <taxon>Oxalobacteraceae</taxon>
        <taxon>Undibacterium</taxon>
    </lineage>
</organism>
<dbReference type="EMBL" id="JBHRTP010000024">
    <property type="protein sequence ID" value="MFC3108034.1"/>
    <property type="molecule type" value="Genomic_DNA"/>
</dbReference>
<dbReference type="InterPro" id="IPR001279">
    <property type="entry name" value="Metallo-B-lactamas"/>
</dbReference>
<dbReference type="Gene3D" id="3.60.15.10">
    <property type="entry name" value="Ribonuclease Z/Hydroxyacylglutathione hydrolase-like"/>
    <property type="match status" value="1"/>
</dbReference>
<comment type="caution">
    <text evidence="9">The sequence shown here is derived from an EMBL/GenBank/DDBJ whole genome shotgun (WGS) entry which is preliminary data.</text>
</comment>
<dbReference type="SMART" id="SM00849">
    <property type="entry name" value="Lactamase_B"/>
    <property type="match status" value="1"/>
</dbReference>
<evidence type="ECO:0000256" key="1">
    <source>
        <dbReference type="ARBA" id="ARBA00001623"/>
    </source>
</evidence>
<dbReference type="HAMAP" id="MF_01374">
    <property type="entry name" value="Glyoxalase_2"/>
    <property type="match status" value="1"/>
</dbReference>
<dbReference type="EC" id="3.1.2.6" evidence="7"/>
<dbReference type="Pfam" id="PF00753">
    <property type="entry name" value="Lactamase_B"/>
    <property type="match status" value="1"/>
</dbReference>
<comment type="pathway">
    <text evidence="2 7">Secondary metabolite metabolism; methylglyoxal degradation; (R)-lactate from methylglyoxal: step 2/2.</text>
</comment>
<feature type="binding site" evidence="7">
    <location>
        <position position="62"/>
    </location>
    <ligand>
        <name>Zn(2+)</name>
        <dbReference type="ChEBI" id="CHEBI:29105"/>
        <label>1</label>
    </ligand>
</feature>
<comment type="cofactor">
    <cofactor evidence="7">
        <name>Zn(2+)</name>
        <dbReference type="ChEBI" id="CHEBI:29105"/>
    </cofactor>
    <text evidence="7">Binds 2 Zn(2+) ions per subunit.</text>
</comment>
<evidence type="ECO:0000256" key="7">
    <source>
        <dbReference type="HAMAP-Rule" id="MF_01374"/>
    </source>
</evidence>
<dbReference type="RefSeq" id="WP_390331380.1">
    <property type="nucleotide sequence ID" value="NZ_JBHRTP010000024.1"/>
</dbReference>
<dbReference type="InterPro" id="IPR017782">
    <property type="entry name" value="Hydroxyacylglutathione_Hdrlase"/>
</dbReference>
<name>A0ABV7EZB8_9BURK</name>
<comment type="similarity">
    <text evidence="3 7">Belongs to the metallo-beta-lactamase superfamily. Glyoxalase II family.</text>
</comment>
<feature type="binding site" evidence="7">
    <location>
        <position position="137"/>
    </location>
    <ligand>
        <name>Zn(2+)</name>
        <dbReference type="ChEBI" id="CHEBI:29105"/>
        <label>2</label>
    </ligand>
</feature>
<dbReference type="PANTHER" id="PTHR43705">
    <property type="entry name" value="HYDROXYACYLGLUTATHIONE HYDROLASE"/>
    <property type="match status" value="1"/>
</dbReference>
<gene>
    <name evidence="7 9" type="primary">gloB</name>
    <name evidence="9" type="ORF">ACFOFO_08690</name>
</gene>
<dbReference type="InterPro" id="IPR032282">
    <property type="entry name" value="HAGH_C"/>
</dbReference>
<dbReference type="InterPro" id="IPR050110">
    <property type="entry name" value="Glyoxalase_II_hydrolase"/>
</dbReference>
<comment type="function">
    <text evidence="7">Thiolesterase that catalyzes the hydrolysis of S-D-lactoyl-glutathione to form glutathione and D-lactic acid.</text>
</comment>
<keyword evidence="10" id="KW-1185">Reference proteome</keyword>
<dbReference type="Pfam" id="PF16123">
    <property type="entry name" value="HAGH_C"/>
    <property type="match status" value="1"/>
</dbReference>
<evidence type="ECO:0000259" key="8">
    <source>
        <dbReference type="SMART" id="SM00849"/>
    </source>
</evidence>
<dbReference type="NCBIfam" id="TIGR03413">
    <property type="entry name" value="GSH_gloB"/>
    <property type="match status" value="1"/>
</dbReference>
<dbReference type="CDD" id="cd07723">
    <property type="entry name" value="hydroxyacylglutathione_hydrolase_MBL-fold"/>
    <property type="match status" value="1"/>
</dbReference>
<protein>
    <recommendedName>
        <fullName evidence="7">Hydroxyacylglutathione hydrolase</fullName>
        <ecNumber evidence="7">3.1.2.6</ecNumber>
    </recommendedName>
    <alternativeName>
        <fullName evidence="7">Glyoxalase II</fullName>
        <shortName evidence="7">Glx II</shortName>
    </alternativeName>
</protein>
<evidence type="ECO:0000256" key="4">
    <source>
        <dbReference type="ARBA" id="ARBA00022723"/>
    </source>
</evidence>
<dbReference type="InterPro" id="IPR036866">
    <property type="entry name" value="RibonucZ/Hydroxyglut_hydro"/>
</dbReference>
<evidence type="ECO:0000256" key="6">
    <source>
        <dbReference type="ARBA" id="ARBA00022833"/>
    </source>
</evidence>
<feature type="domain" description="Metallo-beta-lactamase" evidence="8">
    <location>
        <begin position="19"/>
        <end position="175"/>
    </location>
</feature>
<sequence>MSIVSGNSLKVLAVPAFDDNYLWLIHDGRHAAAVDPGDAGPILAALQQHQLSLTAILLTHHHADHIGGVPRLLQQFKVPVFGPRHEAITGVTDPLTEGDRITLPQLDVQLTVLEVPGHTSGHIAYFATDQHWLFCGDTLFAGGCGRLFEGTPAQMSASLAKLAALPEATQVFCAHEYTLANLRFAQEVEPANPDLQQRILAEQAKRARGVPTVPSSIGLEKATNPFLRYREPAIIARLIAAGRLHRTPQEPVAAFAALREWKNNFR</sequence>
<dbReference type="PIRSF" id="PIRSF005457">
    <property type="entry name" value="Glx"/>
    <property type="match status" value="1"/>
</dbReference>
<dbReference type="InterPro" id="IPR035680">
    <property type="entry name" value="Clx_II_MBL"/>
</dbReference>
<dbReference type="PANTHER" id="PTHR43705:SF1">
    <property type="entry name" value="HYDROXYACYLGLUTATHIONE HYDROLASE GLOB"/>
    <property type="match status" value="1"/>
</dbReference>
<dbReference type="GO" id="GO:0004416">
    <property type="term" value="F:hydroxyacylglutathione hydrolase activity"/>
    <property type="evidence" value="ECO:0007669"/>
    <property type="project" value="UniProtKB-EC"/>
</dbReference>
<keyword evidence="4 7" id="KW-0479">Metal-binding</keyword>
<dbReference type="Proteomes" id="UP001595530">
    <property type="component" value="Unassembled WGS sequence"/>
</dbReference>
<feature type="binding site" evidence="7">
    <location>
        <position position="137"/>
    </location>
    <ligand>
        <name>Zn(2+)</name>
        <dbReference type="ChEBI" id="CHEBI:29105"/>
        <label>1</label>
    </ligand>
</feature>
<evidence type="ECO:0000256" key="5">
    <source>
        <dbReference type="ARBA" id="ARBA00022801"/>
    </source>
</evidence>
<keyword evidence="6 7" id="KW-0862">Zinc</keyword>